<evidence type="ECO:0000256" key="1">
    <source>
        <dbReference type="ARBA" id="ARBA00004571"/>
    </source>
</evidence>
<dbReference type="GO" id="GO:0009279">
    <property type="term" value="C:cell outer membrane"/>
    <property type="evidence" value="ECO:0007669"/>
    <property type="project" value="UniProtKB-SubCell"/>
</dbReference>
<dbReference type="Gene3D" id="2.40.170.20">
    <property type="entry name" value="TonB-dependent receptor, beta-barrel domain"/>
    <property type="match status" value="1"/>
</dbReference>
<keyword evidence="6 8" id="KW-0472">Membrane</keyword>
<dbReference type="InterPro" id="IPR036942">
    <property type="entry name" value="Beta-barrel_TonB_sf"/>
</dbReference>
<dbReference type="PROSITE" id="PS52016">
    <property type="entry name" value="TONB_DEPENDENT_REC_3"/>
    <property type="match status" value="1"/>
</dbReference>
<comment type="subcellular location">
    <subcellularLocation>
        <location evidence="1 8">Cell outer membrane</location>
        <topology evidence="1 8">Multi-pass membrane protein</topology>
    </subcellularLocation>
</comment>
<comment type="similarity">
    <text evidence="8">Belongs to the TonB-dependent receptor family.</text>
</comment>
<dbReference type="GO" id="GO:0015344">
    <property type="term" value="F:siderophore uptake transmembrane transporter activity"/>
    <property type="evidence" value="ECO:0007669"/>
    <property type="project" value="TreeGrafter"/>
</dbReference>
<dbReference type="Pfam" id="PF07715">
    <property type="entry name" value="Plug"/>
    <property type="match status" value="1"/>
</dbReference>
<accession>A0A212K4E4</accession>
<dbReference type="RefSeq" id="WP_296944106.1">
    <property type="nucleotide sequence ID" value="NZ_LT599032.1"/>
</dbReference>
<evidence type="ECO:0000256" key="3">
    <source>
        <dbReference type="ARBA" id="ARBA00022452"/>
    </source>
</evidence>
<sequence length="782" mass="89175">MTLHFNSTQRGRFVFFFGLIFFFLFSNFTNAQTYKIKGVVYDSQTKESLIGVPIIVKDNQGRGVASDEKGDYILTLPKGNYTLQIEYIGYEKKEIEISLSKDMRQEIELKQSAIGLKEIVVSGERADANVSSPQTGVERLEIEKINKLPVLLGERDIIKTIQLTPGVQGAGEGSSGFYVRGGSADQNMILLDNVPLYNASHLMGFFSTFNSDVLRDVTLYKGSMPSPYGERLASVLDVQQRNGDNQDYHVSGGIGLISSKLNVEGPIQKGKSSFLIGARRTYADAMARLSGAKDAQNAYLYFYDLNAKVHFSLSDKDQLTFSGYLGRDKMVLKDAAEINWGNMFGNLKWNRVINNKWNSSTSVFYNQYNYYFGMEIGMDMNGRAKIKDYGVRQEFIFQPNKNSLWKMGLSSTYHDIGPGDYELNAEQDNSLNLLHRYSSENAIYASNEIKLSDKLEVIYGLRLSAFMALGKGEFYNLDEENNVTDSVWYKGGKVVKTYVNLEPRLSAAYKLNKVSSVKAAYARTVQNMHLLTYAAQGTPFDRWTSSSNNIKPQIADQVSIGYFRNFSNNMFEFSVETYYKDMRNQIDYKDNANFQTYNAVETELLYGKGRAYGLELMFKKRLGRLTGWVGYTLSKSEKKIDGINDGEWYNAYQDRTHDLSIVGVYELNRKWTLSAAWVYYTGNAITYPSGKYQINGKDVMYYAERNGYRMPDYHRLDLGATCLLKKTSKFESELAFSLYNAYGRENAYMIRFRTNNDDTSKTSAYQYSLFRFVPSITWNFKF</sequence>
<keyword evidence="5" id="KW-0732">Signal</keyword>
<evidence type="ECO:0000259" key="9">
    <source>
        <dbReference type="Pfam" id="PF07715"/>
    </source>
</evidence>
<evidence type="ECO:0000256" key="6">
    <source>
        <dbReference type="ARBA" id="ARBA00023136"/>
    </source>
</evidence>
<dbReference type="AlphaFoldDB" id="A0A212K4E4"/>
<keyword evidence="2 8" id="KW-0813">Transport</keyword>
<dbReference type="Gene3D" id="2.60.40.1120">
    <property type="entry name" value="Carboxypeptidase-like, regulatory domain"/>
    <property type="match status" value="1"/>
</dbReference>
<name>A0A212K4E4_9BACT</name>
<dbReference type="GO" id="GO:0044718">
    <property type="term" value="P:siderophore transmembrane transport"/>
    <property type="evidence" value="ECO:0007669"/>
    <property type="project" value="TreeGrafter"/>
</dbReference>
<gene>
    <name evidence="10" type="ORF">KL86DYS1_31387</name>
</gene>
<dbReference type="PANTHER" id="PTHR30069:SF29">
    <property type="entry name" value="HEMOGLOBIN AND HEMOGLOBIN-HAPTOGLOBIN-BINDING PROTEIN 1-RELATED"/>
    <property type="match status" value="1"/>
</dbReference>
<keyword evidence="4 8" id="KW-0812">Transmembrane</keyword>
<keyword evidence="3 8" id="KW-1134">Transmembrane beta strand</keyword>
<dbReference type="EMBL" id="FLUM01000003">
    <property type="protein sequence ID" value="SBW06487.1"/>
    <property type="molecule type" value="Genomic_DNA"/>
</dbReference>
<dbReference type="Pfam" id="PF13715">
    <property type="entry name" value="CarbopepD_reg_2"/>
    <property type="match status" value="1"/>
</dbReference>
<proteinExistence type="inferred from homology"/>
<protein>
    <recommendedName>
        <fullName evidence="9">TonB-dependent receptor plug domain-containing protein</fullName>
    </recommendedName>
</protein>
<dbReference type="SUPFAM" id="SSF56935">
    <property type="entry name" value="Porins"/>
    <property type="match status" value="1"/>
</dbReference>
<evidence type="ECO:0000256" key="8">
    <source>
        <dbReference type="PROSITE-ProRule" id="PRU01360"/>
    </source>
</evidence>
<keyword evidence="7 8" id="KW-0998">Cell outer membrane</keyword>
<dbReference type="Gene3D" id="2.170.130.10">
    <property type="entry name" value="TonB-dependent receptor, plug domain"/>
    <property type="match status" value="1"/>
</dbReference>
<evidence type="ECO:0000256" key="2">
    <source>
        <dbReference type="ARBA" id="ARBA00022448"/>
    </source>
</evidence>
<dbReference type="InterPro" id="IPR012910">
    <property type="entry name" value="Plug_dom"/>
</dbReference>
<reference evidence="10" key="1">
    <citation type="submission" date="2016-04" db="EMBL/GenBank/DDBJ databases">
        <authorList>
            <person name="Evans L.H."/>
            <person name="Alamgir A."/>
            <person name="Owens N."/>
            <person name="Weber N.D."/>
            <person name="Virtaneva K."/>
            <person name="Barbian K."/>
            <person name="Babar A."/>
            <person name="Rosenke K."/>
        </authorList>
    </citation>
    <scope>NUCLEOTIDE SEQUENCE</scope>
    <source>
        <strain evidence="10">86-1</strain>
    </source>
</reference>
<evidence type="ECO:0000256" key="5">
    <source>
        <dbReference type="ARBA" id="ARBA00022729"/>
    </source>
</evidence>
<dbReference type="InterPro" id="IPR008969">
    <property type="entry name" value="CarboxyPept-like_regulatory"/>
</dbReference>
<dbReference type="SUPFAM" id="SSF49464">
    <property type="entry name" value="Carboxypeptidase regulatory domain-like"/>
    <property type="match status" value="1"/>
</dbReference>
<evidence type="ECO:0000313" key="10">
    <source>
        <dbReference type="EMBL" id="SBW06487.1"/>
    </source>
</evidence>
<dbReference type="InterPro" id="IPR037066">
    <property type="entry name" value="Plug_dom_sf"/>
</dbReference>
<dbReference type="InterPro" id="IPR039426">
    <property type="entry name" value="TonB-dep_rcpt-like"/>
</dbReference>
<dbReference type="PANTHER" id="PTHR30069">
    <property type="entry name" value="TONB-DEPENDENT OUTER MEMBRANE RECEPTOR"/>
    <property type="match status" value="1"/>
</dbReference>
<feature type="domain" description="TonB-dependent receptor plug" evidence="9">
    <location>
        <begin position="154"/>
        <end position="231"/>
    </location>
</feature>
<evidence type="ECO:0000256" key="7">
    <source>
        <dbReference type="ARBA" id="ARBA00023237"/>
    </source>
</evidence>
<evidence type="ECO:0000256" key="4">
    <source>
        <dbReference type="ARBA" id="ARBA00022692"/>
    </source>
</evidence>
<organism evidence="10">
    <name type="scientific">uncultured Dysgonomonas sp</name>
    <dbReference type="NCBI Taxonomy" id="206096"/>
    <lineage>
        <taxon>Bacteria</taxon>
        <taxon>Pseudomonadati</taxon>
        <taxon>Bacteroidota</taxon>
        <taxon>Bacteroidia</taxon>
        <taxon>Bacteroidales</taxon>
        <taxon>Dysgonomonadaceae</taxon>
        <taxon>Dysgonomonas</taxon>
        <taxon>environmental samples</taxon>
    </lineage>
</organism>